<dbReference type="EMBL" id="QXQB01000002">
    <property type="protein sequence ID" value="RJX40297.1"/>
    <property type="molecule type" value="Genomic_DNA"/>
</dbReference>
<dbReference type="GO" id="GO:0140359">
    <property type="term" value="F:ABC-type transporter activity"/>
    <property type="evidence" value="ECO:0007669"/>
    <property type="project" value="InterPro"/>
</dbReference>
<comment type="subcellular location">
    <subcellularLocation>
        <location evidence="1">Membrane</location>
        <topology evidence="1">Multi-pass membrane protein</topology>
    </subcellularLocation>
</comment>
<dbReference type="AlphaFoldDB" id="A0A3A6PGR3"/>
<proteinExistence type="predicted"/>
<keyword evidence="2 5" id="KW-0812">Transmembrane</keyword>
<sequence length="391" mass="41247">MKVLNNKLLLVSPVIALLAVFIFSLVIYPSATMKPANLPIAVVNLDAGIKLPDGTELKLGEQLLGQISQATAAAGTNGGALPVKWVPVGSEAEAREGLNEQSYYGALVIPADFSAKQASLRSPEPQQAQVEAWVNQGMNATAASVVTGMINGMLANMNGMISSQLVMELEAKGATLTPRQAATIAAPILGKITNVNETGASPSRGNAPVSLFQPIWMASIAGAAISTLVIGKFNSGASRREKGMARISQVAIGIILAVLSGFGMAWLAELLLDLDVPSVADMGWFLALAVLAFFLMISAVLSWTGIKGIVLFVLLLFFGAPLLALPVEFMNGFYRDWVHSWLPMRFMVDGVRELFFFGQGLHWSGPAAILAAIAGGSLIVLLLSVFKPSKV</sequence>
<feature type="transmembrane region" description="Helical" evidence="5">
    <location>
        <begin position="310"/>
        <end position="334"/>
    </location>
</feature>
<evidence type="ECO:0000256" key="3">
    <source>
        <dbReference type="ARBA" id="ARBA00022989"/>
    </source>
</evidence>
<evidence type="ECO:0000259" key="6">
    <source>
        <dbReference type="Pfam" id="PF12698"/>
    </source>
</evidence>
<dbReference type="OrthoDB" id="2406134at2"/>
<comment type="caution">
    <text evidence="7">The sequence shown here is derived from an EMBL/GenBank/DDBJ whole genome shotgun (WGS) entry which is preliminary data.</text>
</comment>
<feature type="transmembrane region" description="Helical" evidence="5">
    <location>
        <begin position="211"/>
        <end position="230"/>
    </location>
</feature>
<evidence type="ECO:0000256" key="2">
    <source>
        <dbReference type="ARBA" id="ARBA00022692"/>
    </source>
</evidence>
<dbReference type="Pfam" id="PF12698">
    <property type="entry name" value="ABC2_membrane_3"/>
    <property type="match status" value="1"/>
</dbReference>
<evidence type="ECO:0000256" key="5">
    <source>
        <dbReference type="SAM" id="Phobius"/>
    </source>
</evidence>
<evidence type="ECO:0000256" key="1">
    <source>
        <dbReference type="ARBA" id="ARBA00004141"/>
    </source>
</evidence>
<dbReference type="InterPro" id="IPR051328">
    <property type="entry name" value="T7SS_ABC-Transporter"/>
</dbReference>
<feature type="transmembrane region" description="Helical" evidence="5">
    <location>
        <begin position="7"/>
        <end position="28"/>
    </location>
</feature>
<feature type="domain" description="ABC-2 type transporter transmembrane" evidence="6">
    <location>
        <begin position="10"/>
        <end position="384"/>
    </location>
</feature>
<keyword evidence="3 5" id="KW-1133">Transmembrane helix</keyword>
<dbReference type="GO" id="GO:0016020">
    <property type="term" value="C:membrane"/>
    <property type="evidence" value="ECO:0007669"/>
    <property type="project" value="UniProtKB-SubCell"/>
</dbReference>
<keyword evidence="4 5" id="KW-0472">Membrane</keyword>
<feature type="transmembrane region" description="Helical" evidence="5">
    <location>
        <begin position="250"/>
        <end position="272"/>
    </location>
</feature>
<dbReference type="InterPro" id="IPR013525">
    <property type="entry name" value="ABC2_TM"/>
</dbReference>
<evidence type="ECO:0000313" key="7">
    <source>
        <dbReference type="EMBL" id="RJX40297.1"/>
    </source>
</evidence>
<evidence type="ECO:0000313" key="8">
    <source>
        <dbReference type="Proteomes" id="UP000267798"/>
    </source>
</evidence>
<keyword evidence="8" id="KW-1185">Reference proteome</keyword>
<protein>
    <submittedName>
        <fullName evidence="7">DUF3533 domain-containing protein</fullName>
    </submittedName>
</protein>
<dbReference type="PANTHER" id="PTHR43077:SF5">
    <property type="entry name" value="PHAGE INFECTION PROTEIN"/>
    <property type="match status" value="1"/>
</dbReference>
<dbReference type="PANTHER" id="PTHR43077">
    <property type="entry name" value="TRANSPORT PERMEASE YVFS-RELATED"/>
    <property type="match status" value="1"/>
</dbReference>
<dbReference type="RefSeq" id="WP_120110455.1">
    <property type="nucleotide sequence ID" value="NZ_QXQB01000002.1"/>
</dbReference>
<accession>A0A3A6PGR3</accession>
<feature type="transmembrane region" description="Helical" evidence="5">
    <location>
        <begin position="284"/>
        <end position="303"/>
    </location>
</feature>
<organism evidence="7 8">
    <name type="scientific">Paenibacillus pinisoli</name>
    <dbReference type="NCBI Taxonomy" id="1276110"/>
    <lineage>
        <taxon>Bacteria</taxon>
        <taxon>Bacillati</taxon>
        <taxon>Bacillota</taxon>
        <taxon>Bacilli</taxon>
        <taxon>Bacillales</taxon>
        <taxon>Paenibacillaceae</taxon>
        <taxon>Paenibacillus</taxon>
    </lineage>
</organism>
<evidence type="ECO:0000256" key="4">
    <source>
        <dbReference type="ARBA" id="ARBA00023136"/>
    </source>
</evidence>
<name>A0A3A6PGR3_9BACL</name>
<feature type="transmembrane region" description="Helical" evidence="5">
    <location>
        <begin position="363"/>
        <end position="386"/>
    </location>
</feature>
<dbReference type="Proteomes" id="UP000267798">
    <property type="component" value="Unassembled WGS sequence"/>
</dbReference>
<reference evidence="7 8" key="1">
    <citation type="submission" date="2018-09" db="EMBL/GenBank/DDBJ databases">
        <title>Paenibacillus aracenensis nov. sp. isolated from a cave in southern Spain.</title>
        <authorList>
            <person name="Jurado V."/>
            <person name="Gutierrez-Patricio S."/>
            <person name="Gonzalez-Pimentel J.L."/>
            <person name="Miller A.Z."/>
            <person name="Laiz L."/>
            <person name="Saiz-Jimenez C."/>
        </authorList>
    </citation>
    <scope>NUCLEOTIDE SEQUENCE [LARGE SCALE GENOMIC DNA]</scope>
    <source>
        <strain evidence="7 8">JCM 19203</strain>
    </source>
</reference>
<dbReference type="Gene3D" id="3.40.1710.10">
    <property type="entry name" value="abc type-2 transporter like domain"/>
    <property type="match status" value="1"/>
</dbReference>
<gene>
    <name evidence="7" type="ORF">D3P09_13160</name>
</gene>